<proteinExistence type="predicted"/>
<dbReference type="RefSeq" id="WP_188671194.1">
    <property type="nucleotide sequence ID" value="NZ_BMKA01000001.1"/>
</dbReference>
<feature type="chain" id="PRO_5037502259" description="Type VI secretion system lipoprotein TssJ" evidence="1">
    <location>
        <begin position="20"/>
        <end position="146"/>
    </location>
</feature>
<dbReference type="Gene3D" id="2.60.40.4150">
    <property type="entry name" value="Type VI secretion system, lipoprotein SciN"/>
    <property type="match status" value="1"/>
</dbReference>
<accession>A0A916QT46</accession>
<dbReference type="PANTHER" id="PTHR37625:SF4">
    <property type="entry name" value="OUTER MEMBRANE LIPOPROTEIN"/>
    <property type="match status" value="1"/>
</dbReference>
<reference evidence="2" key="1">
    <citation type="journal article" date="2014" name="Int. J. Syst. Evol. Microbiol.">
        <title>Complete genome sequence of Corynebacterium casei LMG S-19264T (=DSM 44701T), isolated from a smear-ripened cheese.</title>
        <authorList>
            <consortium name="US DOE Joint Genome Institute (JGI-PGF)"/>
            <person name="Walter F."/>
            <person name="Albersmeier A."/>
            <person name="Kalinowski J."/>
            <person name="Ruckert C."/>
        </authorList>
    </citation>
    <scope>NUCLEOTIDE SEQUENCE</scope>
    <source>
        <strain evidence="2">CGMCC 1.15880</strain>
    </source>
</reference>
<gene>
    <name evidence="2" type="ORF">GCM10011498_08390</name>
</gene>
<dbReference type="PROSITE" id="PS51257">
    <property type="entry name" value="PROKAR_LIPOPROTEIN"/>
    <property type="match status" value="1"/>
</dbReference>
<feature type="signal peptide" evidence="1">
    <location>
        <begin position="1"/>
        <end position="19"/>
    </location>
</feature>
<dbReference type="AlphaFoldDB" id="A0A916QT46"/>
<dbReference type="PANTHER" id="PTHR37625">
    <property type="entry name" value="OUTER MEMBRANE LIPOPROTEIN-RELATED"/>
    <property type="match status" value="1"/>
</dbReference>
<organism evidence="2 3">
    <name type="scientific">Neptunicoccus cionae</name>
    <dbReference type="NCBI Taxonomy" id="2035344"/>
    <lineage>
        <taxon>Bacteria</taxon>
        <taxon>Pseudomonadati</taxon>
        <taxon>Pseudomonadota</taxon>
        <taxon>Alphaproteobacteria</taxon>
        <taxon>Rhodobacterales</taxon>
        <taxon>Paracoccaceae</taxon>
        <taxon>Neptunicoccus</taxon>
    </lineage>
</organism>
<dbReference type="Proteomes" id="UP000628017">
    <property type="component" value="Unassembled WGS sequence"/>
</dbReference>
<evidence type="ECO:0000256" key="1">
    <source>
        <dbReference type="SAM" id="SignalP"/>
    </source>
</evidence>
<comment type="caution">
    <text evidence="2">The sequence shown here is derived from an EMBL/GenBank/DDBJ whole genome shotgun (WGS) entry which is preliminary data.</text>
</comment>
<name>A0A916QT46_9RHOB</name>
<dbReference type="NCBIfam" id="TIGR03352">
    <property type="entry name" value="VI_chp_3"/>
    <property type="match status" value="1"/>
</dbReference>
<dbReference type="EMBL" id="BMKA01000001">
    <property type="protein sequence ID" value="GGA10596.1"/>
    <property type="molecule type" value="Genomic_DNA"/>
</dbReference>
<evidence type="ECO:0000313" key="3">
    <source>
        <dbReference type="Proteomes" id="UP000628017"/>
    </source>
</evidence>
<keyword evidence="1" id="KW-0732">Signal</keyword>
<keyword evidence="3" id="KW-1185">Reference proteome</keyword>
<protein>
    <recommendedName>
        <fullName evidence="4">Type VI secretion system lipoprotein TssJ</fullName>
    </recommendedName>
</protein>
<evidence type="ECO:0008006" key="4">
    <source>
        <dbReference type="Google" id="ProtNLM"/>
    </source>
</evidence>
<dbReference type="InterPro" id="IPR038706">
    <property type="entry name" value="Type_VI_SciN-like_sf"/>
</dbReference>
<evidence type="ECO:0000313" key="2">
    <source>
        <dbReference type="EMBL" id="GGA10596.1"/>
    </source>
</evidence>
<dbReference type="InterPro" id="IPR017734">
    <property type="entry name" value="T6SS_SciN"/>
</dbReference>
<reference evidence="2" key="2">
    <citation type="submission" date="2020-09" db="EMBL/GenBank/DDBJ databases">
        <authorList>
            <person name="Sun Q."/>
            <person name="Zhou Y."/>
        </authorList>
    </citation>
    <scope>NUCLEOTIDE SEQUENCE</scope>
    <source>
        <strain evidence="2">CGMCC 1.15880</strain>
    </source>
</reference>
<sequence>MLAKLKLTGLSVIVAGVMAACTPSPTEVAMNVTASAGVNGGLPVKATIYYLNSTAKFNGADYASLTASPSAVLGADLVRKESVLLSPGQTKNVSAAFEGEGPAAIGVAVGFKAISTAKWRTTTSLVGGKVNTLTISLGANSVNISK</sequence>
<dbReference type="Pfam" id="PF12790">
    <property type="entry name" value="T6SS-SciN"/>
    <property type="match status" value="1"/>
</dbReference>